<organism evidence="1 2">
    <name type="scientific">Candidatus Nomurabacteria bacterium RIFCSPLOWO2_12_FULL_46_14</name>
    <dbReference type="NCBI Taxonomy" id="1801797"/>
    <lineage>
        <taxon>Bacteria</taxon>
        <taxon>Candidatus Nomuraibacteriota</taxon>
    </lineage>
</organism>
<evidence type="ECO:0000313" key="2">
    <source>
        <dbReference type="Proteomes" id="UP000176192"/>
    </source>
</evidence>
<accession>A0A1F6YD82</accession>
<gene>
    <name evidence="1" type="ORF">A3G06_02140</name>
</gene>
<sequence length="185" mass="19997">MIAVSVFLVVAMYGMDSLLSANLLHQKSADMRSIMDNLSFIMEDMSRNLRTGSNYHCSFGPDTPQASGGTALSSPSGGNCWGIAFEPSGGDPATLADQWFYNVSLDNKLWKTTRLESLSDYVQLTPEEVSINSVSGFTVLGAEPSTTGDTQEPLVTIRLVGTITFKNVVTPFSLQTSVSQRLIDI</sequence>
<dbReference type="AlphaFoldDB" id="A0A1F6YD82"/>
<protein>
    <recommendedName>
        <fullName evidence="3">Type 4 fimbrial biogenesis protein PilX N-terminal domain-containing protein</fullName>
    </recommendedName>
</protein>
<comment type="caution">
    <text evidence="1">The sequence shown here is derived from an EMBL/GenBank/DDBJ whole genome shotgun (WGS) entry which is preliminary data.</text>
</comment>
<evidence type="ECO:0000313" key="1">
    <source>
        <dbReference type="EMBL" id="OGJ04324.1"/>
    </source>
</evidence>
<reference evidence="1 2" key="1">
    <citation type="journal article" date="2016" name="Nat. Commun.">
        <title>Thousands of microbial genomes shed light on interconnected biogeochemical processes in an aquifer system.</title>
        <authorList>
            <person name="Anantharaman K."/>
            <person name="Brown C.T."/>
            <person name="Hug L.A."/>
            <person name="Sharon I."/>
            <person name="Castelle C.J."/>
            <person name="Probst A.J."/>
            <person name="Thomas B.C."/>
            <person name="Singh A."/>
            <person name="Wilkins M.J."/>
            <person name="Karaoz U."/>
            <person name="Brodie E.L."/>
            <person name="Williams K.H."/>
            <person name="Hubbard S.S."/>
            <person name="Banfield J.F."/>
        </authorList>
    </citation>
    <scope>NUCLEOTIDE SEQUENCE [LARGE SCALE GENOMIC DNA]</scope>
</reference>
<dbReference type="EMBL" id="MFVV01000001">
    <property type="protein sequence ID" value="OGJ04324.1"/>
    <property type="molecule type" value="Genomic_DNA"/>
</dbReference>
<dbReference type="STRING" id="1801797.A3G06_02140"/>
<proteinExistence type="predicted"/>
<evidence type="ECO:0008006" key="3">
    <source>
        <dbReference type="Google" id="ProtNLM"/>
    </source>
</evidence>
<dbReference type="Proteomes" id="UP000176192">
    <property type="component" value="Unassembled WGS sequence"/>
</dbReference>
<name>A0A1F6YD82_9BACT</name>